<accession>A0ABV5WTZ0</accession>
<keyword evidence="2" id="KW-0489">Methyltransferase</keyword>
<reference evidence="2 3" key="1">
    <citation type="submission" date="2024-09" db="EMBL/GenBank/DDBJ databases">
        <authorList>
            <person name="Sun Q."/>
            <person name="Mori K."/>
        </authorList>
    </citation>
    <scope>NUCLEOTIDE SEQUENCE [LARGE SCALE GENOMIC DNA]</scope>
    <source>
        <strain evidence="2 3">TBRC 4576</strain>
    </source>
</reference>
<dbReference type="InterPro" id="IPR029063">
    <property type="entry name" value="SAM-dependent_MTases_sf"/>
</dbReference>
<organism evidence="2 3">
    <name type="scientific">Lactiplantibacillus modestisalitolerans</name>
    <dbReference type="NCBI Taxonomy" id="1457219"/>
    <lineage>
        <taxon>Bacteria</taxon>
        <taxon>Bacillati</taxon>
        <taxon>Bacillota</taxon>
        <taxon>Bacilli</taxon>
        <taxon>Lactobacillales</taxon>
        <taxon>Lactobacillaceae</taxon>
        <taxon>Lactiplantibacillus</taxon>
    </lineage>
</organism>
<dbReference type="GO" id="GO:0008168">
    <property type="term" value="F:methyltransferase activity"/>
    <property type="evidence" value="ECO:0007669"/>
    <property type="project" value="UniProtKB-KW"/>
</dbReference>
<dbReference type="InterPro" id="IPR002052">
    <property type="entry name" value="DNA_methylase_N6_adenine_CS"/>
</dbReference>
<name>A0ABV5WTZ0_9LACO</name>
<dbReference type="Pfam" id="PF05175">
    <property type="entry name" value="MTS"/>
    <property type="match status" value="1"/>
</dbReference>
<dbReference type="CDD" id="cd02440">
    <property type="entry name" value="AdoMet_MTases"/>
    <property type="match status" value="1"/>
</dbReference>
<dbReference type="EMBL" id="JBHLZY010000014">
    <property type="protein sequence ID" value="MFB9769458.1"/>
    <property type="molecule type" value="Genomic_DNA"/>
</dbReference>
<protein>
    <submittedName>
        <fullName evidence="2">tRNA1(Val) (Adenine(37)-N6)-methyltransferase</fullName>
        <ecNumber evidence="2">2.1.1.223</ecNumber>
    </submittedName>
</protein>
<dbReference type="RefSeq" id="WP_137643775.1">
    <property type="nucleotide sequence ID" value="NZ_BJEA01000028.1"/>
</dbReference>
<evidence type="ECO:0000313" key="3">
    <source>
        <dbReference type="Proteomes" id="UP001589691"/>
    </source>
</evidence>
<dbReference type="InterPro" id="IPR050210">
    <property type="entry name" value="tRNA_Adenine-N(6)_MTase"/>
</dbReference>
<dbReference type="EC" id="2.1.1.223" evidence="2"/>
<dbReference type="InterPro" id="IPR007848">
    <property type="entry name" value="Small_mtfrase_dom"/>
</dbReference>
<dbReference type="Gene3D" id="3.40.50.150">
    <property type="entry name" value="Vaccinia Virus protein VP39"/>
    <property type="match status" value="1"/>
</dbReference>
<evidence type="ECO:0000259" key="1">
    <source>
        <dbReference type="Pfam" id="PF05175"/>
    </source>
</evidence>
<sequence>MAKVTLSADERIDQLYSRNIKIIQSPNVFAFSLDAVLLAAFAQVARRASNQIVDLCAGNGAVGLFVSERTAAHITAVEIQPRLADMARRSVALNNLDGQITVLNTNLLNVTDQLAKDSIDTILCNPPYFKDQPNSVKNPNPYLATARHELSANLDQILAVTSGLLKMNGKAYFVHRPERLDDLFAAMRAHRLAPKRLRFVHPKADREANMVLIEMIKDGKTNGVRVVPPVIVYQADGTYGKEVHQLLYGSTKEKR</sequence>
<evidence type="ECO:0000313" key="2">
    <source>
        <dbReference type="EMBL" id="MFB9769458.1"/>
    </source>
</evidence>
<gene>
    <name evidence="2" type="ORF">ACFFLI_06110</name>
</gene>
<dbReference type="PANTHER" id="PTHR47739">
    <property type="entry name" value="TRNA1(VAL) (ADENINE(37)-N6)-METHYLTRANSFERASE"/>
    <property type="match status" value="1"/>
</dbReference>
<dbReference type="GO" id="GO:0032259">
    <property type="term" value="P:methylation"/>
    <property type="evidence" value="ECO:0007669"/>
    <property type="project" value="UniProtKB-KW"/>
</dbReference>
<proteinExistence type="predicted"/>
<keyword evidence="3" id="KW-1185">Reference proteome</keyword>
<feature type="domain" description="Methyltransferase small" evidence="1">
    <location>
        <begin position="20"/>
        <end position="152"/>
    </location>
</feature>
<keyword evidence="2" id="KW-0808">Transferase</keyword>
<dbReference type="SUPFAM" id="SSF53335">
    <property type="entry name" value="S-adenosyl-L-methionine-dependent methyltransferases"/>
    <property type="match status" value="1"/>
</dbReference>
<comment type="caution">
    <text evidence="2">The sequence shown here is derived from an EMBL/GenBank/DDBJ whole genome shotgun (WGS) entry which is preliminary data.</text>
</comment>
<dbReference type="PROSITE" id="PS00092">
    <property type="entry name" value="N6_MTASE"/>
    <property type="match status" value="1"/>
</dbReference>
<dbReference type="PANTHER" id="PTHR47739:SF1">
    <property type="entry name" value="TRNA1(VAL) (ADENINE(37)-N6)-METHYLTRANSFERASE"/>
    <property type="match status" value="1"/>
</dbReference>
<dbReference type="Proteomes" id="UP001589691">
    <property type="component" value="Unassembled WGS sequence"/>
</dbReference>